<comment type="caution">
    <text evidence="4">The sequence shown here is derived from an EMBL/GenBank/DDBJ whole genome shotgun (WGS) entry which is preliminary data.</text>
</comment>
<dbReference type="EMBL" id="PTJC01000006">
    <property type="protein sequence ID" value="PPK86671.1"/>
    <property type="molecule type" value="Genomic_DNA"/>
</dbReference>
<dbReference type="Proteomes" id="UP000237662">
    <property type="component" value="Unassembled WGS sequence"/>
</dbReference>
<feature type="domain" description="Coenzyme Q-binding protein COQ10 START" evidence="3">
    <location>
        <begin position="65"/>
        <end position="192"/>
    </location>
</feature>
<name>A0A2S6I6E9_9BACT</name>
<dbReference type="RefSeq" id="WP_170067761.1">
    <property type="nucleotide sequence ID" value="NZ_PTJC01000006.1"/>
</dbReference>
<evidence type="ECO:0000313" key="5">
    <source>
        <dbReference type="Proteomes" id="UP000237662"/>
    </source>
</evidence>
<feature type="signal peptide" evidence="2">
    <location>
        <begin position="1"/>
        <end position="19"/>
    </location>
</feature>
<proteinExistence type="inferred from homology"/>
<dbReference type="AlphaFoldDB" id="A0A2S6I6E9"/>
<organism evidence="4 5">
    <name type="scientific">Neolewinella xylanilytica</name>
    <dbReference type="NCBI Taxonomy" id="1514080"/>
    <lineage>
        <taxon>Bacteria</taxon>
        <taxon>Pseudomonadati</taxon>
        <taxon>Bacteroidota</taxon>
        <taxon>Saprospiria</taxon>
        <taxon>Saprospirales</taxon>
        <taxon>Lewinellaceae</taxon>
        <taxon>Neolewinella</taxon>
    </lineage>
</organism>
<keyword evidence="5" id="KW-1185">Reference proteome</keyword>
<protein>
    <submittedName>
        <fullName evidence="4">Polyketide cyclase/dehydrase/lipid transport protein</fullName>
    </submittedName>
</protein>
<dbReference type="Gene3D" id="3.30.530.20">
    <property type="match status" value="1"/>
</dbReference>
<keyword evidence="2" id="KW-0732">Signal</keyword>
<evidence type="ECO:0000259" key="3">
    <source>
        <dbReference type="Pfam" id="PF03364"/>
    </source>
</evidence>
<comment type="similarity">
    <text evidence="1">Belongs to the ribosome association toxin RatA family.</text>
</comment>
<accession>A0A2S6I6E9</accession>
<evidence type="ECO:0000256" key="1">
    <source>
        <dbReference type="ARBA" id="ARBA00008918"/>
    </source>
</evidence>
<sequence>MLYPFTLLLTICFCTCVRAQTSDGFVLQTEDGAVQVYVREESNSDMSVRVITVADADVMAAKKTLDDAASYPEWVHRCDGAYIVAGGTPDDYVYVSGIDLPFPFRDKEVVARIQQWINAEGVLTRTITSTPDAIPSESGRDRLTTYFGEWIITPLPNGEGIKLQCTVRTDAGSGLPGWLRREILTGGPAETVANLRRRLEAAR</sequence>
<dbReference type="Pfam" id="PF03364">
    <property type="entry name" value="Polyketide_cyc"/>
    <property type="match status" value="1"/>
</dbReference>
<reference evidence="4 5" key="1">
    <citation type="submission" date="2018-02" db="EMBL/GenBank/DDBJ databases">
        <title>Genomic Encyclopedia of Archaeal and Bacterial Type Strains, Phase II (KMG-II): from individual species to whole genera.</title>
        <authorList>
            <person name="Goeker M."/>
        </authorList>
    </citation>
    <scope>NUCLEOTIDE SEQUENCE [LARGE SCALE GENOMIC DNA]</scope>
    <source>
        <strain evidence="4 5">DSM 29526</strain>
    </source>
</reference>
<dbReference type="InterPro" id="IPR023393">
    <property type="entry name" value="START-like_dom_sf"/>
</dbReference>
<evidence type="ECO:0000256" key="2">
    <source>
        <dbReference type="SAM" id="SignalP"/>
    </source>
</evidence>
<dbReference type="SUPFAM" id="SSF55961">
    <property type="entry name" value="Bet v1-like"/>
    <property type="match status" value="1"/>
</dbReference>
<dbReference type="InterPro" id="IPR005031">
    <property type="entry name" value="COQ10_START"/>
</dbReference>
<gene>
    <name evidence="4" type="ORF">CLV84_3607</name>
</gene>
<feature type="chain" id="PRO_5015759439" evidence="2">
    <location>
        <begin position="20"/>
        <end position="203"/>
    </location>
</feature>
<evidence type="ECO:0000313" key="4">
    <source>
        <dbReference type="EMBL" id="PPK86671.1"/>
    </source>
</evidence>